<accession>A0ABR0SPB2</accession>
<dbReference type="Proteomes" id="UP001338125">
    <property type="component" value="Unassembled WGS sequence"/>
</dbReference>
<sequence>MNDPAQIPDKYKHKTYFQDRTWQQGLRRGWRMQEAHEVLDEQIFDSPLEQTSAALPSSPSRRSSSSQIVNSTPEYQAVAEHAGIALHAMRLTQAGRRATCLDLYKTLLSSECEDCGGFGEFLFVLSCKRLCGQCLRKNPSYRPITKDELKALFGLKPAKAKHMRQMKGCVLPCWLWRHPDRLSGHILRLSVCSRSWPGEIQWQPRADGNVRLG</sequence>
<keyword evidence="2" id="KW-1185">Reference proteome</keyword>
<protein>
    <submittedName>
        <fullName evidence="1">Uncharacterized protein</fullName>
    </submittedName>
</protein>
<organism evidence="1 2">
    <name type="scientific">Cladobotryum mycophilum</name>
    <dbReference type="NCBI Taxonomy" id="491253"/>
    <lineage>
        <taxon>Eukaryota</taxon>
        <taxon>Fungi</taxon>
        <taxon>Dikarya</taxon>
        <taxon>Ascomycota</taxon>
        <taxon>Pezizomycotina</taxon>
        <taxon>Sordariomycetes</taxon>
        <taxon>Hypocreomycetidae</taxon>
        <taxon>Hypocreales</taxon>
        <taxon>Hypocreaceae</taxon>
        <taxon>Cladobotryum</taxon>
    </lineage>
</organism>
<comment type="caution">
    <text evidence="1">The sequence shown here is derived from an EMBL/GenBank/DDBJ whole genome shotgun (WGS) entry which is preliminary data.</text>
</comment>
<evidence type="ECO:0000313" key="2">
    <source>
        <dbReference type="Proteomes" id="UP001338125"/>
    </source>
</evidence>
<evidence type="ECO:0000313" key="1">
    <source>
        <dbReference type="EMBL" id="KAK5994018.1"/>
    </source>
</evidence>
<name>A0ABR0SPB2_9HYPO</name>
<gene>
    <name evidence="1" type="ORF">PT974_07458</name>
</gene>
<dbReference type="EMBL" id="JAVFKD010000012">
    <property type="protein sequence ID" value="KAK5994018.1"/>
    <property type="molecule type" value="Genomic_DNA"/>
</dbReference>
<proteinExistence type="predicted"/>
<reference evidence="1 2" key="1">
    <citation type="submission" date="2024-01" db="EMBL/GenBank/DDBJ databases">
        <title>Complete genome of Cladobotryum mycophilum ATHUM6906.</title>
        <authorList>
            <person name="Christinaki A.C."/>
            <person name="Myridakis A.I."/>
            <person name="Kouvelis V.N."/>
        </authorList>
    </citation>
    <scope>NUCLEOTIDE SEQUENCE [LARGE SCALE GENOMIC DNA]</scope>
    <source>
        <strain evidence="1 2">ATHUM6906</strain>
    </source>
</reference>